<accession>A0A2P8H3G6</accession>
<feature type="domain" description="Polysaccharide chain length determinant N-terminal" evidence="8">
    <location>
        <begin position="4"/>
        <end position="94"/>
    </location>
</feature>
<keyword evidence="4 7" id="KW-0812">Transmembrane</keyword>
<dbReference type="InterPro" id="IPR003856">
    <property type="entry name" value="LPS_length_determ_N"/>
</dbReference>
<keyword evidence="3" id="KW-1003">Cell membrane</keyword>
<dbReference type="RefSeq" id="WP_106532967.1">
    <property type="nucleotide sequence ID" value="NZ_PYAT01000004.1"/>
</dbReference>
<dbReference type="PANTHER" id="PTHR32309:SF13">
    <property type="entry name" value="FERRIC ENTEROBACTIN TRANSPORT PROTEIN FEPE"/>
    <property type="match status" value="1"/>
</dbReference>
<gene>
    <name evidence="9" type="ORF">B0H99_104217</name>
</gene>
<dbReference type="GO" id="GO:0004713">
    <property type="term" value="F:protein tyrosine kinase activity"/>
    <property type="evidence" value="ECO:0007669"/>
    <property type="project" value="TreeGrafter"/>
</dbReference>
<evidence type="ECO:0000256" key="7">
    <source>
        <dbReference type="SAM" id="Phobius"/>
    </source>
</evidence>
<evidence type="ECO:0000256" key="4">
    <source>
        <dbReference type="ARBA" id="ARBA00022692"/>
    </source>
</evidence>
<organism evidence="9 10">
    <name type="scientific">Planomicrobium soli</name>
    <dbReference type="NCBI Taxonomy" id="1176648"/>
    <lineage>
        <taxon>Bacteria</taxon>
        <taxon>Bacillati</taxon>
        <taxon>Bacillota</taxon>
        <taxon>Bacilli</taxon>
        <taxon>Bacillales</taxon>
        <taxon>Caryophanaceae</taxon>
        <taxon>Planomicrobium</taxon>
    </lineage>
</organism>
<dbReference type="EMBL" id="PYAT01000004">
    <property type="protein sequence ID" value="PSL40755.1"/>
    <property type="molecule type" value="Genomic_DNA"/>
</dbReference>
<sequence length="242" mass="26804">MEEGISLREVFNILNKYKVLILSITFVAALLAGILSYFVLPPVYEGSTEILVNQNRAQNNQLTGQDVEADIRLIKTYSDIVENPEILKTVSEQLNLGLTAKQMSEQITVTSNENSQVISISVRDKNIERAVSIANTIVEVFSEEVRKLLNVSNVSVISAADIEDNPLPVGPKVFLNTAITSLIGLLFGTSLAFLINYLNTTIKNDQDVENVLNIPVLAMIPSLVEKEKPKEIVKTTFERKEV</sequence>
<comment type="caution">
    <text evidence="9">The sequence shown here is derived from an EMBL/GenBank/DDBJ whole genome shotgun (WGS) entry which is preliminary data.</text>
</comment>
<comment type="similarity">
    <text evidence="2">Belongs to the CpsC/CapA family.</text>
</comment>
<feature type="transmembrane region" description="Helical" evidence="7">
    <location>
        <begin position="173"/>
        <end position="195"/>
    </location>
</feature>
<reference evidence="9 10" key="1">
    <citation type="submission" date="2018-03" db="EMBL/GenBank/DDBJ databases">
        <title>Genomic Encyclopedia of Type Strains, Phase III (KMG-III): the genomes of soil and plant-associated and newly described type strains.</title>
        <authorList>
            <person name="Whitman W."/>
        </authorList>
    </citation>
    <scope>NUCLEOTIDE SEQUENCE [LARGE SCALE GENOMIC DNA]</scope>
    <source>
        <strain evidence="9 10">CGMCC 1.12259</strain>
    </source>
</reference>
<dbReference type="Proteomes" id="UP000242682">
    <property type="component" value="Unassembled WGS sequence"/>
</dbReference>
<dbReference type="AlphaFoldDB" id="A0A2P8H3G6"/>
<dbReference type="OrthoDB" id="2360475at2"/>
<evidence type="ECO:0000256" key="1">
    <source>
        <dbReference type="ARBA" id="ARBA00004651"/>
    </source>
</evidence>
<name>A0A2P8H3G6_9BACL</name>
<evidence type="ECO:0000259" key="8">
    <source>
        <dbReference type="Pfam" id="PF02706"/>
    </source>
</evidence>
<dbReference type="InterPro" id="IPR050445">
    <property type="entry name" value="Bact_polysacc_biosynth/exp"/>
</dbReference>
<protein>
    <submittedName>
        <fullName evidence="9">Capsular polysaccharide biosynthesis protein</fullName>
    </submittedName>
</protein>
<evidence type="ECO:0000256" key="5">
    <source>
        <dbReference type="ARBA" id="ARBA00022989"/>
    </source>
</evidence>
<dbReference type="GO" id="GO:0005886">
    <property type="term" value="C:plasma membrane"/>
    <property type="evidence" value="ECO:0007669"/>
    <property type="project" value="UniProtKB-SubCell"/>
</dbReference>
<comment type="subcellular location">
    <subcellularLocation>
        <location evidence="1">Cell membrane</location>
        <topology evidence="1">Multi-pass membrane protein</topology>
    </subcellularLocation>
</comment>
<feature type="transmembrane region" description="Helical" evidence="7">
    <location>
        <begin position="20"/>
        <end position="40"/>
    </location>
</feature>
<dbReference type="Pfam" id="PF02706">
    <property type="entry name" value="Wzz"/>
    <property type="match status" value="1"/>
</dbReference>
<dbReference type="PANTHER" id="PTHR32309">
    <property type="entry name" value="TYROSINE-PROTEIN KINASE"/>
    <property type="match status" value="1"/>
</dbReference>
<evidence type="ECO:0000256" key="3">
    <source>
        <dbReference type="ARBA" id="ARBA00022475"/>
    </source>
</evidence>
<evidence type="ECO:0000256" key="2">
    <source>
        <dbReference type="ARBA" id="ARBA00006683"/>
    </source>
</evidence>
<evidence type="ECO:0000313" key="10">
    <source>
        <dbReference type="Proteomes" id="UP000242682"/>
    </source>
</evidence>
<keyword evidence="5 7" id="KW-1133">Transmembrane helix</keyword>
<evidence type="ECO:0000313" key="9">
    <source>
        <dbReference type="EMBL" id="PSL40755.1"/>
    </source>
</evidence>
<keyword evidence="6 7" id="KW-0472">Membrane</keyword>
<keyword evidence="10" id="KW-1185">Reference proteome</keyword>
<proteinExistence type="inferred from homology"/>
<evidence type="ECO:0000256" key="6">
    <source>
        <dbReference type="ARBA" id="ARBA00023136"/>
    </source>
</evidence>